<evidence type="ECO:0008006" key="2">
    <source>
        <dbReference type="Google" id="ProtNLM"/>
    </source>
</evidence>
<dbReference type="EMBL" id="KF901177">
    <property type="protein sequence ID" value="AIF20832.1"/>
    <property type="molecule type" value="Genomic_DNA"/>
</dbReference>
<protein>
    <recommendedName>
        <fullName evidence="2">TPR repeat-containing protein</fullName>
    </recommendedName>
</protein>
<organism evidence="1">
    <name type="scientific">uncultured marine thaumarchaeote KM3_95_D02</name>
    <dbReference type="NCBI Taxonomy" id="1456347"/>
    <lineage>
        <taxon>Archaea</taxon>
        <taxon>Nitrososphaerota</taxon>
        <taxon>environmental samples</taxon>
    </lineage>
</organism>
<dbReference type="AlphaFoldDB" id="A0A075I1V2"/>
<sequence>MLLKQLSRYEEALECFENVSFDTPGWVKDSMNLQRQVLRDKLKPHEAGSKEAFETYCRVLGNLLKKDNLVHSEVEYVHKKLNENILQHIHPINDVDEDETYDMAEWLQKNR</sequence>
<reference evidence="1" key="1">
    <citation type="journal article" date="2014" name="Genome Biol. Evol.">
        <title>Pangenome evidence for extensive interdomain horizontal transfer affecting lineage core and shell genes in uncultured planktonic thaumarchaeota and euryarchaeota.</title>
        <authorList>
            <person name="Deschamps P."/>
            <person name="Zivanovic Y."/>
            <person name="Moreira D."/>
            <person name="Rodriguez-Valera F."/>
            <person name="Lopez-Garcia P."/>
        </authorList>
    </citation>
    <scope>NUCLEOTIDE SEQUENCE</scope>
</reference>
<proteinExistence type="predicted"/>
<name>A0A075I1V2_9ARCH</name>
<evidence type="ECO:0000313" key="1">
    <source>
        <dbReference type="EMBL" id="AIF20832.1"/>
    </source>
</evidence>
<accession>A0A075I1V2</accession>